<feature type="region of interest" description="Disordered" evidence="1">
    <location>
        <begin position="21"/>
        <end position="43"/>
    </location>
</feature>
<proteinExistence type="predicted"/>
<evidence type="ECO:0000256" key="1">
    <source>
        <dbReference type="SAM" id="MobiDB-lite"/>
    </source>
</evidence>
<keyword evidence="3" id="KW-1185">Reference proteome</keyword>
<organism evidence="2 3">
    <name type="scientific">Mesorhizobium amorphae CCNWGS0123</name>
    <dbReference type="NCBI Taxonomy" id="1082933"/>
    <lineage>
        <taxon>Bacteria</taxon>
        <taxon>Pseudomonadati</taxon>
        <taxon>Pseudomonadota</taxon>
        <taxon>Alphaproteobacteria</taxon>
        <taxon>Hyphomicrobiales</taxon>
        <taxon>Phyllobacteriaceae</taxon>
        <taxon>Mesorhizobium</taxon>
    </lineage>
</organism>
<evidence type="ECO:0000313" key="3">
    <source>
        <dbReference type="Proteomes" id="UP000002949"/>
    </source>
</evidence>
<evidence type="ECO:0000313" key="2">
    <source>
        <dbReference type="EMBL" id="EHH07214.1"/>
    </source>
</evidence>
<name>G6YHX7_9HYPH</name>
<protein>
    <submittedName>
        <fullName evidence="2">Uncharacterized protein</fullName>
    </submittedName>
</protein>
<dbReference type="RefSeq" id="WP_006205359.1">
    <property type="nucleotide sequence ID" value="NZ_AGSN01000190.1"/>
</dbReference>
<dbReference type="EMBL" id="AGSN01000190">
    <property type="protein sequence ID" value="EHH07214.1"/>
    <property type="molecule type" value="Genomic_DNA"/>
</dbReference>
<dbReference type="KEGG" id="mamo:A6B35_04070"/>
<accession>G6YHX7</accession>
<dbReference type="AlphaFoldDB" id="G6YHX7"/>
<dbReference type="STRING" id="1082933.A6B35_04070"/>
<dbReference type="OrthoDB" id="8085909at2"/>
<gene>
    <name evidence="2" type="ORF">MEA186_27985</name>
</gene>
<dbReference type="Proteomes" id="UP000002949">
    <property type="component" value="Unassembled WGS sequence"/>
</dbReference>
<reference evidence="2 3" key="1">
    <citation type="journal article" date="2012" name="J. Bacteriol.">
        <title>Draft Genome Sequence of Plant Growth-Promoting Rhizobium Mesorhizobium amorphae, Isolated from Zinc-Lead Mine Tailings.</title>
        <authorList>
            <person name="Hao X."/>
            <person name="Lin Y."/>
            <person name="Johnstone L."/>
            <person name="Baltrus D.A."/>
            <person name="Miller S.J."/>
            <person name="Wei G."/>
            <person name="Rensing C."/>
        </authorList>
    </citation>
    <scope>NUCLEOTIDE SEQUENCE [LARGE SCALE GENOMIC DNA]</scope>
    <source>
        <strain evidence="2 3">CCNWGS0123</strain>
    </source>
</reference>
<sequence>MDSLKIQDVFEPYYAGRKRFAARRDKSRPVEAQNDADSAADSAEVRQRLLRRLLAEPRTKIETETDSTTEH</sequence>
<dbReference type="PATRIC" id="fig|1082933.3.peg.5443"/>